<sequence>MAKGSTLTAGNNLSIQATGSGVKGVDGDLTIQGSQIKAGNNVLLQANRDVNLVSAENTSKLEGKNTSSGGSVGVGIGVGPGGSGFSLSASVNQGKGSEKGNGTTHTETTVDAGKQLTIISGRDTTLTGAQAGGETVKVDAGRHLTLTSEQDSDRYDSKQQNASAGGSFTFGSMSGSASVSLSRDKMHSNYDSVQEQTGIFAGRGGFDVTTGQHTQLNGAVIASTATADKNRLDTGTLGFSDTENRADFKTEHQSAGLSTGGSVAGNFLGNMANNLLVGANHEGHADSTTQSAVSAGNITIRDTQSQKQDVADLNRDAAHANQTLSPIFDREKEQQRLQQAQLIGEIGNQVADIARTEGQIAGEKAKRDPAALNQARAELEAAGKPFTEQDVAQRAYNNGMAASGFGTGGKYQQAIQAATAAVQGLAGGNLRAALAGGAAPYLAEVVKTMTTDPVTGEVNKAANVAAHAVVNAALAVAQGNNALAGAAGAATGEVVGMIATQMYGKPVSELSETEKQTVSTLATVAAGLAGGLVGESGASAVAGAQSGKTTVENNALSLPSGMVSYGQAVASWNQYADANNLTPEQKQAGLDKLAKGELPEGANISKVIVDGYKDGVLIAGAWYLGPAASVGKVIGGGVIAEIANGTYQWFDLSQPGNENKNWDWKSSASAGITGMLAPGRTVGQNVGIAMGSAFFTDGPNAGAIGGAAAGAWAGGLFGEYAPGIVNSVTGKEIPGFVYDYWGGVASEFSSGFIKDLNKPKGSSEDKKK</sequence>
<protein>
    <submittedName>
        <fullName evidence="7">Putative adhesin/hemagglutinin/hemolysin</fullName>
    </submittedName>
</protein>
<dbReference type="InterPro" id="IPR006914">
    <property type="entry name" value="VENN_dom"/>
</dbReference>
<dbReference type="Pfam" id="PF04829">
    <property type="entry name" value="PT-VENN"/>
    <property type="match status" value="1"/>
</dbReference>
<gene>
    <name evidence="7" type="primary">fhaB_4</name>
    <name evidence="7" type="ORF">NCTC10418_01352</name>
</gene>
<dbReference type="GO" id="GO:0003824">
    <property type="term" value="F:catalytic activity"/>
    <property type="evidence" value="ECO:0007669"/>
    <property type="project" value="UniProtKB-ARBA"/>
</dbReference>
<feature type="domain" description="VENN motif-containing" evidence="6">
    <location>
        <begin position="507"/>
        <end position="557"/>
    </location>
</feature>
<evidence type="ECO:0000256" key="4">
    <source>
        <dbReference type="ARBA" id="ARBA00023026"/>
    </source>
</evidence>
<evidence type="ECO:0000313" key="7">
    <source>
        <dbReference type="EMBL" id="STE83692.1"/>
    </source>
</evidence>
<dbReference type="GO" id="GO:0090729">
    <property type="term" value="F:toxin activity"/>
    <property type="evidence" value="ECO:0007669"/>
    <property type="project" value="UniProtKB-KW"/>
</dbReference>
<keyword evidence="4" id="KW-0843">Virulence</keyword>
<evidence type="ECO:0000256" key="2">
    <source>
        <dbReference type="ARBA" id="ARBA00022656"/>
    </source>
</evidence>
<organism evidence="7 8">
    <name type="scientific">Escherichia coli</name>
    <dbReference type="NCBI Taxonomy" id="562"/>
    <lineage>
        <taxon>Bacteria</taxon>
        <taxon>Pseudomonadati</taxon>
        <taxon>Pseudomonadota</taxon>
        <taxon>Gammaproteobacteria</taxon>
        <taxon>Enterobacterales</taxon>
        <taxon>Enterobacteriaceae</taxon>
        <taxon>Escherichia</taxon>
    </lineage>
</organism>
<evidence type="ECO:0000313" key="8">
    <source>
        <dbReference type="Proteomes" id="UP000255460"/>
    </source>
</evidence>
<comment type="subcellular location">
    <subcellularLocation>
        <location evidence="1">Target cell</location>
        <location evidence="1">Target cell cytoplasm</location>
    </subcellularLocation>
</comment>
<dbReference type="EMBL" id="UFZQ01000001">
    <property type="protein sequence ID" value="STE83692.1"/>
    <property type="molecule type" value="Genomic_DNA"/>
</dbReference>
<dbReference type="Pfam" id="PF13332">
    <property type="entry name" value="Fil_haemagg_2"/>
    <property type="match status" value="1"/>
</dbReference>
<evidence type="ECO:0000256" key="1">
    <source>
        <dbReference type="ARBA" id="ARBA00004219"/>
    </source>
</evidence>
<dbReference type="Proteomes" id="UP000255460">
    <property type="component" value="Unassembled WGS sequence"/>
</dbReference>
<evidence type="ECO:0000256" key="5">
    <source>
        <dbReference type="SAM" id="MobiDB-lite"/>
    </source>
</evidence>
<dbReference type="InterPro" id="IPR025157">
    <property type="entry name" value="Hemagglutinin_rpt"/>
</dbReference>
<evidence type="ECO:0000259" key="6">
    <source>
        <dbReference type="Pfam" id="PF04829"/>
    </source>
</evidence>
<proteinExistence type="predicted"/>
<dbReference type="AlphaFoldDB" id="A0A376KMW1"/>
<feature type="region of interest" description="Disordered" evidence="5">
    <location>
        <begin position="147"/>
        <end position="167"/>
    </location>
</feature>
<keyword evidence="3" id="KW-1266">Target cell cytoplasm</keyword>
<name>A0A376KMW1_ECOLX</name>
<evidence type="ECO:0000256" key="3">
    <source>
        <dbReference type="ARBA" id="ARBA00022913"/>
    </source>
</evidence>
<reference evidence="7 8" key="1">
    <citation type="submission" date="2018-06" db="EMBL/GenBank/DDBJ databases">
        <authorList>
            <consortium name="Pathogen Informatics"/>
            <person name="Doyle S."/>
        </authorList>
    </citation>
    <scope>NUCLEOTIDE SEQUENCE [LARGE SCALE GENOMIC DNA]</scope>
    <source>
        <strain evidence="7 8">NCTC10418</strain>
    </source>
</reference>
<keyword evidence="2" id="KW-0800">Toxin</keyword>
<accession>A0A376KMW1</accession>